<dbReference type="AlphaFoldDB" id="A0A921FD67"/>
<reference evidence="1" key="2">
    <citation type="submission" date="2021-09" db="EMBL/GenBank/DDBJ databases">
        <authorList>
            <person name="Gilroy R."/>
        </authorList>
    </citation>
    <scope>NUCLEOTIDE SEQUENCE</scope>
    <source>
        <strain evidence="1">CHK165-8395</strain>
    </source>
</reference>
<comment type="caution">
    <text evidence="1">The sequence shown here is derived from an EMBL/GenBank/DDBJ whole genome shotgun (WGS) entry which is preliminary data.</text>
</comment>
<name>A0A921FD67_9BACT</name>
<organism evidence="1 2">
    <name type="scientific">Phocaeicola coprocola</name>
    <dbReference type="NCBI Taxonomy" id="310298"/>
    <lineage>
        <taxon>Bacteria</taxon>
        <taxon>Pseudomonadati</taxon>
        <taxon>Bacteroidota</taxon>
        <taxon>Bacteroidia</taxon>
        <taxon>Bacteroidales</taxon>
        <taxon>Bacteroidaceae</taxon>
        <taxon>Phocaeicola</taxon>
    </lineage>
</organism>
<proteinExistence type="predicted"/>
<dbReference type="EMBL" id="DYXD01000153">
    <property type="protein sequence ID" value="HJF07878.1"/>
    <property type="molecule type" value="Genomic_DNA"/>
</dbReference>
<gene>
    <name evidence="1" type="ORF">K8U81_06770</name>
</gene>
<accession>A0A921FD67</accession>
<dbReference type="Proteomes" id="UP000718012">
    <property type="component" value="Unassembled WGS sequence"/>
</dbReference>
<evidence type="ECO:0000313" key="1">
    <source>
        <dbReference type="EMBL" id="HJF07878.1"/>
    </source>
</evidence>
<sequence>MNKAKIHYYDIGDYLSREGKLHIIKQFGSIERIPWTILQPNEHGDWINHRNEMFKSFIPIEPEKKFAKGQKSFFTAQSCGVVTSRDAWVYGSSKEKITSKINQS</sequence>
<feature type="non-terminal residue" evidence="1">
    <location>
        <position position="104"/>
    </location>
</feature>
<evidence type="ECO:0000313" key="2">
    <source>
        <dbReference type="Proteomes" id="UP000718012"/>
    </source>
</evidence>
<protein>
    <submittedName>
        <fullName evidence="1">Uncharacterized protein</fullName>
    </submittedName>
</protein>
<reference evidence="1" key="1">
    <citation type="journal article" date="2021" name="PeerJ">
        <title>Extensive microbial diversity within the chicken gut microbiome revealed by metagenomics and culture.</title>
        <authorList>
            <person name="Gilroy R."/>
            <person name="Ravi A."/>
            <person name="Getino M."/>
            <person name="Pursley I."/>
            <person name="Horton D.L."/>
            <person name="Alikhan N.F."/>
            <person name="Baker D."/>
            <person name="Gharbi K."/>
            <person name="Hall N."/>
            <person name="Watson M."/>
            <person name="Adriaenssens E.M."/>
            <person name="Foster-Nyarko E."/>
            <person name="Jarju S."/>
            <person name="Secka A."/>
            <person name="Antonio M."/>
            <person name="Oren A."/>
            <person name="Chaudhuri R.R."/>
            <person name="La Ragione R."/>
            <person name="Hildebrand F."/>
            <person name="Pallen M.J."/>
        </authorList>
    </citation>
    <scope>NUCLEOTIDE SEQUENCE</scope>
    <source>
        <strain evidence="1">CHK165-8395</strain>
    </source>
</reference>